<evidence type="ECO:0000313" key="2">
    <source>
        <dbReference type="EMBL" id="KAK5708342.1"/>
    </source>
</evidence>
<feature type="region of interest" description="Disordered" evidence="1">
    <location>
        <begin position="266"/>
        <end position="292"/>
    </location>
</feature>
<dbReference type="AlphaFoldDB" id="A0AAN7WFH7"/>
<accession>A0AAN7WFH7</accession>
<organism evidence="2 3">
    <name type="scientific">Elasticomyces elasticus</name>
    <dbReference type="NCBI Taxonomy" id="574655"/>
    <lineage>
        <taxon>Eukaryota</taxon>
        <taxon>Fungi</taxon>
        <taxon>Dikarya</taxon>
        <taxon>Ascomycota</taxon>
        <taxon>Pezizomycotina</taxon>
        <taxon>Dothideomycetes</taxon>
        <taxon>Dothideomycetidae</taxon>
        <taxon>Mycosphaerellales</taxon>
        <taxon>Teratosphaeriaceae</taxon>
        <taxon>Elasticomyces</taxon>
    </lineage>
</organism>
<evidence type="ECO:0000313" key="3">
    <source>
        <dbReference type="Proteomes" id="UP001310594"/>
    </source>
</evidence>
<protein>
    <submittedName>
        <fullName evidence="2">Uncharacterized protein</fullName>
    </submittedName>
</protein>
<sequence>MWITTNDDYPTSARLTFLTSPKQPKPDLNMCRTRSITYSCQHSNPVRLSTCRGTYITEATRKRPPRAACHNAASLAVRSLQPCGPCQRAAIEERHAKLISGLKAADPGSWTPSIELVEAEAEWEIQSFRLTRQYPERRFEKFARPEHGQRATPMRIPGPSPLRQEVRPEDVPEDAHAWTSGGWDADWGSGWKTMEEELAEQEAEKPEDVKAYEAMMKSDYLAWAEDRPSENFVEGAEIDEQSYEDKEEEEAEADLADVKHAAADIEELPSDVSDTMSATREPENVRSAKPITFELRRHPKAMSMRRKASGEYETDEVKWTCFSLWLMVS</sequence>
<evidence type="ECO:0000256" key="1">
    <source>
        <dbReference type="SAM" id="MobiDB-lite"/>
    </source>
</evidence>
<dbReference type="EMBL" id="JAVRQU010000001">
    <property type="protein sequence ID" value="KAK5708342.1"/>
    <property type="molecule type" value="Genomic_DNA"/>
</dbReference>
<reference evidence="2" key="1">
    <citation type="submission" date="2023-08" db="EMBL/GenBank/DDBJ databases">
        <title>Black Yeasts Isolated from many extreme environments.</title>
        <authorList>
            <person name="Coleine C."/>
            <person name="Stajich J.E."/>
            <person name="Selbmann L."/>
        </authorList>
    </citation>
    <scope>NUCLEOTIDE SEQUENCE</scope>
    <source>
        <strain evidence="2">CCFEE 5810</strain>
    </source>
</reference>
<proteinExistence type="predicted"/>
<comment type="caution">
    <text evidence="2">The sequence shown here is derived from an EMBL/GenBank/DDBJ whole genome shotgun (WGS) entry which is preliminary data.</text>
</comment>
<name>A0AAN7WFH7_9PEZI</name>
<dbReference type="Proteomes" id="UP001310594">
    <property type="component" value="Unassembled WGS sequence"/>
</dbReference>
<feature type="region of interest" description="Disordered" evidence="1">
    <location>
        <begin position="145"/>
        <end position="166"/>
    </location>
</feature>
<gene>
    <name evidence="2" type="ORF">LTR97_000882</name>
</gene>